<dbReference type="GO" id="GO:0009307">
    <property type="term" value="P:DNA restriction-modification system"/>
    <property type="evidence" value="ECO:0007669"/>
    <property type="project" value="InterPro"/>
</dbReference>
<dbReference type="InterPro" id="IPR011335">
    <property type="entry name" value="Restrct_endonuc-II-like"/>
</dbReference>
<dbReference type="RefSeq" id="WP_114122921.1">
    <property type="nucleotide sequence ID" value="NZ_JPWA01000024.1"/>
</dbReference>
<dbReference type="Proteomes" id="UP000252419">
    <property type="component" value="Unassembled WGS sequence"/>
</dbReference>
<evidence type="ECO:0000259" key="1">
    <source>
        <dbReference type="Pfam" id="PF04471"/>
    </source>
</evidence>
<dbReference type="InterPro" id="IPR011856">
    <property type="entry name" value="tRNA_endonuc-like_dom_sf"/>
</dbReference>
<name>A0A367U8V0_9PROT</name>
<proteinExistence type="predicted"/>
<reference evidence="2 3" key="1">
    <citation type="submission" date="2014-07" db="EMBL/GenBank/DDBJ databases">
        <title>Draft genome sequence of Thalassospira xianhensis P-4 (MCCC 1A02616).</title>
        <authorList>
            <person name="Lai Q."/>
            <person name="Shao Z."/>
        </authorList>
    </citation>
    <scope>NUCLEOTIDE SEQUENCE [LARGE SCALE GENOMIC DNA]</scope>
    <source>
        <strain evidence="2 3">MCCC 1A02616</strain>
    </source>
</reference>
<dbReference type="EMBL" id="JPWA01000024">
    <property type="protein sequence ID" value="RCK04747.1"/>
    <property type="molecule type" value="Genomic_DNA"/>
</dbReference>
<dbReference type="AlphaFoldDB" id="A0A367U8V0"/>
<dbReference type="InterPro" id="IPR007560">
    <property type="entry name" value="Restrct_endonuc_IV_Mrr"/>
</dbReference>
<sequence length="364" mass="41920">MISEDKYLERIVAGIHSATSEGADVTWNEIIDDRQFDVTVRFQIGTMRYLVLVEVKNKNRKSSASEIEAFVTKTRDYNSNKSVFVTAAGFQSGAIKVAQKHGIELFTVKFNQEKFVLSEAQSHVLIRHRKAQTSEEMKIELGPPTPVEIITDIVLHYTSGKKAKLPQDPSQLEYYVANTVLSDGKTIDQVIREIPIDFDNSNGNESHLIKFPAPTFAKPIDDYFFPKGSIQSLEFKITRSMGHPIRGNTQIEPSAFSHPVVYKNALTNEEIELQLDQLPLGDKQLSIGKFYFQVHPLIYYYCNNITDDEQEMFIVESFQNRRLLTTQFRQHTKFSNRYIPVAHKPTIKRLERRLSDFKRNRHLD</sequence>
<dbReference type="Pfam" id="PF04471">
    <property type="entry name" value="Mrr_cat"/>
    <property type="match status" value="1"/>
</dbReference>
<evidence type="ECO:0000313" key="2">
    <source>
        <dbReference type="EMBL" id="RCK04747.1"/>
    </source>
</evidence>
<organism evidence="2 3">
    <name type="scientific">Thalassospira xianhensis MCCC 1A02616</name>
    <dbReference type="NCBI Taxonomy" id="1177929"/>
    <lineage>
        <taxon>Bacteria</taxon>
        <taxon>Pseudomonadati</taxon>
        <taxon>Pseudomonadota</taxon>
        <taxon>Alphaproteobacteria</taxon>
        <taxon>Rhodospirillales</taxon>
        <taxon>Thalassospiraceae</taxon>
        <taxon>Thalassospira</taxon>
    </lineage>
</organism>
<accession>A0A367U8V0</accession>
<comment type="caution">
    <text evidence="2">The sequence shown here is derived from an EMBL/GenBank/DDBJ whole genome shotgun (WGS) entry which is preliminary data.</text>
</comment>
<evidence type="ECO:0000313" key="3">
    <source>
        <dbReference type="Proteomes" id="UP000252419"/>
    </source>
</evidence>
<dbReference type="GO" id="GO:0004519">
    <property type="term" value="F:endonuclease activity"/>
    <property type="evidence" value="ECO:0007669"/>
    <property type="project" value="InterPro"/>
</dbReference>
<protein>
    <recommendedName>
        <fullName evidence="1">Restriction endonuclease type IV Mrr domain-containing protein</fullName>
    </recommendedName>
</protein>
<keyword evidence="3" id="KW-1185">Reference proteome</keyword>
<dbReference type="GO" id="GO:0003677">
    <property type="term" value="F:DNA binding"/>
    <property type="evidence" value="ECO:0007669"/>
    <property type="project" value="InterPro"/>
</dbReference>
<dbReference type="Gene3D" id="3.40.1350.10">
    <property type="match status" value="1"/>
</dbReference>
<dbReference type="SUPFAM" id="SSF52980">
    <property type="entry name" value="Restriction endonuclease-like"/>
    <property type="match status" value="1"/>
</dbReference>
<gene>
    <name evidence="2" type="ORF">TH5_17700</name>
</gene>
<feature type="domain" description="Restriction endonuclease type IV Mrr" evidence="1">
    <location>
        <begin position="22"/>
        <end position="107"/>
    </location>
</feature>